<evidence type="ECO:0000259" key="2">
    <source>
        <dbReference type="Pfam" id="PF11141"/>
    </source>
</evidence>
<reference evidence="5" key="1">
    <citation type="journal article" date="2019" name="Int. J. Syst. Evol. Microbiol.">
        <title>The Global Catalogue of Microorganisms (GCM) 10K type strain sequencing project: providing services to taxonomists for standard genome sequencing and annotation.</title>
        <authorList>
            <consortium name="The Broad Institute Genomics Platform"/>
            <consortium name="The Broad Institute Genome Sequencing Center for Infectious Disease"/>
            <person name="Wu L."/>
            <person name="Ma J."/>
        </authorList>
    </citation>
    <scope>NUCLEOTIDE SEQUENCE [LARGE SCALE GENOMIC DNA]</scope>
    <source>
        <strain evidence="5">JCM 17666</strain>
    </source>
</reference>
<evidence type="ECO:0000259" key="3">
    <source>
        <dbReference type="Pfam" id="PF19346"/>
    </source>
</evidence>
<comment type="caution">
    <text evidence="4">The sequence shown here is derived from an EMBL/GenBank/DDBJ whole genome shotgun (WGS) entry which is preliminary data.</text>
</comment>
<dbReference type="InterPro" id="IPR022606">
    <property type="entry name" value="DUF2914"/>
</dbReference>
<feature type="domain" description="DUF5924" evidence="3">
    <location>
        <begin position="10"/>
        <end position="266"/>
    </location>
</feature>
<dbReference type="Proteomes" id="UP001501671">
    <property type="component" value="Unassembled WGS sequence"/>
</dbReference>
<dbReference type="PIRSF" id="PIRSF029727">
    <property type="entry name" value="UCP029727"/>
    <property type="match status" value="1"/>
</dbReference>
<name>A0ABP8GWT1_9BURK</name>
<keyword evidence="1" id="KW-0812">Transmembrane</keyword>
<dbReference type="EMBL" id="BAABFO010000007">
    <property type="protein sequence ID" value="GAA4330672.1"/>
    <property type="molecule type" value="Genomic_DNA"/>
</dbReference>
<keyword evidence="1" id="KW-1133">Transmembrane helix</keyword>
<evidence type="ECO:0000256" key="1">
    <source>
        <dbReference type="SAM" id="Phobius"/>
    </source>
</evidence>
<dbReference type="Pfam" id="PF19346">
    <property type="entry name" value="DUF5924"/>
    <property type="match status" value="1"/>
</dbReference>
<organism evidence="4 5">
    <name type="scientific">Pigmentiphaga soli</name>
    <dbReference type="NCBI Taxonomy" id="1007095"/>
    <lineage>
        <taxon>Bacteria</taxon>
        <taxon>Pseudomonadati</taxon>
        <taxon>Pseudomonadota</taxon>
        <taxon>Betaproteobacteria</taxon>
        <taxon>Burkholderiales</taxon>
        <taxon>Alcaligenaceae</taxon>
        <taxon>Pigmentiphaga</taxon>
    </lineage>
</organism>
<dbReference type="InterPro" id="IPR016937">
    <property type="entry name" value="UCP029727"/>
</dbReference>
<sequence>MLKPGRIPPSWKHHFDRVLALVQRYPGVIAAFGFVSGIVSFFTVERHEAFARGIALIMIASWLWLVVENSVRQLVARRFGLNVPIPLLRYFTQMIHQEGLFFVLPFLYTSTTWLSGQAVFTGLAGACAVVALVDPLYNHWLSPRRWVFLAFHAFTLFTVLLTALPLVLRLPTGLSYELALGAAVLMSYPSVADLMTGLSRRRGYAMAAALLALGAVGWFVRHWVPPSTMWLAEEAITTRFDTQAMAPGEDRRVLTLDDLGADGLYAYTAISAPLGLRERVYHVWLHDGREQLRLPLDIQVGRKQGYRAWSHKQNFGADPAGRWEVRVMTEEGQMIGQMRFRVQAERGRPFVPVPPAPPPS</sequence>
<feature type="transmembrane region" description="Helical" evidence="1">
    <location>
        <begin position="21"/>
        <end position="43"/>
    </location>
</feature>
<protein>
    <submittedName>
        <fullName evidence="4">DUF5924 family protein</fullName>
    </submittedName>
</protein>
<feature type="transmembrane region" description="Helical" evidence="1">
    <location>
        <begin position="146"/>
        <end position="168"/>
    </location>
</feature>
<evidence type="ECO:0000313" key="4">
    <source>
        <dbReference type="EMBL" id="GAA4330672.1"/>
    </source>
</evidence>
<proteinExistence type="predicted"/>
<dbReference type="InterPro" id="IPR045968">
    <property type="entry name" value="DUF5924"/>
</dbReference>
<gene>
    <name evidence="4" type="ORF">GCM10023144_18570</name>
</gene>
<evidence type="ECO:0000313" key="5">
    <source>
        <dbReference type="Proteomes" id="UP001501671"/>
    </source>
</evidence>
<feature type="domain" description="DUF2914" evidence="2">
    <location>
        <begin position="278"/>
        <end position="342"/>
    </location>
</feature>
<feature type="transmembrane region" description="Helical" evidence="1">
    <location>
        <begin position="114"/>
        <end position="134"/>
    </location>
</feature>
<feature type="transmembrane region" description="Helical" evidence="1">
    <location>
        <begin position="203"/>
        <end position="220"/>
    </location>
</feature>
<dbReference type="Pfam" id="PF11141">
    <property type="entry name" value="DUF2914"/>
    <property type="match status" value="1"/>
</dbReference>
<keyword evidence="1" id="KW-0472">Membrane</keyword>
<keyword evidence="5" id="KW-1185">Reference proteome</keyword>
<accession>A0ABP8GWT1</accession>
<dbReference type="RefSeq" id="WP_345248621.1">
    <property type="nucleotide sequence ID" value="NZ_BAABFO010000007.1"/>
</dbReference>
<feature type="transmembrane region" description="Helical" evidence="1">
    <location>
        <begin position="49"/>
        <end position="67"/>
    </location>
</feature>